<dbReference type="GO" id="GO:0016705">
    <property type="term" value="F:oxidoreductase activity, acting on paired donors, with incorporation or reduction of molecular oxygen"/>
    <property type="evidence" value="ECO:0007669"/>
    <property type="project" value="InterPro"/>
</dbReference>
<dbReference type="InterPro" id="IPR050479">
    <property type="entry name" value="CYP11_CYP27_families"/>
</dbReference>
<dbReference type="CDD" id="cd11054">
    <property type="entry name" value="CYP24A1-like"/>
    <property type="match status" value="1"/>
</dbReference>
<keyword evidence="3 8" id="KW-0349">Heme</keyword>
<evidence type="ECO:0000256" key="2">
    <source>
        <dbReference type="ARBA" id="ARBA00010617"/>
    </source>
</evidence>
<keyword evidence="7" id="KW-0503">Monooxygenase</keyword>
<evidence type="ECO:0000256" key="5">
    <source>
        <dbReference type="ARBA" id="ARBA00023002"/>
    </source>
</evidence>
<dbReference type="InterPro" id="IPR001128">
    <property type="entry name" value="Cyt_P450"/>
</dbReference>
<keyword evidence="10" id="KW-1185">Reference proteome</keyword>
<reference evidence="9" key="1">
    <citation type="submission" date="2021-04" db="EMBL/GenBank/DDBJ databases">
        <authorList>
            <consortium name="Molecular Ecology Group"/>
        </authorList>
    </citation>
    <scope>NUCLEOTIDE SEQUENCE</scope>
</reference>
<dbReference type="OrthoDB" id="3945418at2759"/>
<feature type="non-terminal residue" evidence="9">
    <location>
        <position position="483"/>
    </location>
</feature>
<dbReference type="PANTHER" id="PTHR24279:SF120">
    <property type="entry name" value="CYTOCHROME P450"/>
    <property type="match status" value="1"/>
</dbReference>
<feature type="non-terminal residue" evidence="9">
    <location>
        <position position="1"/>
    </location>
</feature>
<sequence length="483" mass="54709">MAATKKIINMTVQMVKPSTVTSRVVSTSARSEQGLTTLSLDMPAVQQCPFRKSAASETAQQSKVQAFEKIPGPKGLPVVGTLFDYMKKDGLKFSQMFKVFQQRAQEFGDIYYEKIGAFHSVVVSNPREYNRLVHAEGKFPNRREMMPIVHYRKKKGFDLGIVNSQGEEWYKQRSVVSKKMLKLAEVSSFTTEMGEVADDFVTRLSDVKDAQGEVPELGKELFKWAMESIGTFIFEERIGCLGKRPTSMAQSFIDNLEGFFRTLQPLMYNLPIYHVWETETWKQFEHYTDNIMDIGRSLVEKKMAALEDGSEQSAFLSYLVKQGTMSSKEITGLVVDLLTAAVETTSTATTWCLYNLAKHPEVQEVLYQEMARARADNNGSLSAEQLSKLPYVKAVVKETLRLYPIVYSTSRNLASELEIGGYNIPAGTHVQANLYGMYHDPELFDRPEQFLPERWLRDGKDNMDSTVKSISQLVWGHGARMCL</sequence>
<accession>A0A8S3YV04</accession>
<proteinExistence type="inferred from homology"/>
<dbReference type="AlphaFoldDB" id="A0A8S3YV04"/>
<dbReference type="GO" id="GO:0020037">
    <property type="term" value="F:heme binding"/>
    <property type="evidence" value="ECO:0007669"/>
    <property type="project" value="InterPro"/>
</dbReference>
<dbReference type="EMBL" id="CAJHNH020000933">
    <property type="protein sequence ID" value="CAG5120609.1"/>
    <property type="molecule type" value="Genomic_DNA"/>
</dbReference>
<dbReference type="PRINTS" id="PR00385">
    <property type="entry name" value="P450"/>
</dbReference>
<evidence type="ECO:0000256" key="8">
    <source>
        <dbReference type="PIRSR" id="PIRSR602403-1"/>
    </source>
</evidence>
<dbReference type="GO" id="GO:0004497">
    <property type="term" value="F:monooxygenase activity"/>
    <property type="evidence" value="ECO:0007669"/>
    <property type="project" value="UniProtKB-KW"/>
</dbReference>
<keyword evidence="4 8" id="KW-0479">Metal-binding</keyword>
<dbReference type="Proteomes" id="UP000678393">
    <property type="component" value="Unassembled WGS sequence"/>
</dbReference>
<comment type="cofactor">
    <cofactor evidence="1 8">
        <name>heme</name>
        <dbReference type="ChEBI" id="CHEBI:30413"/>
    </cofactor>
</comment>
<evidence type="ECO:0000256" key="7">
    <source>
        <dbReference type="ARBA" id="ARBA00023033"/>
    </source>
</evidence>
<comment type="similarity">
    <text evidence="2">Belongs to the cytochrome P450 family.</text>
</comment>
<dbReference type="InterPro" id="IPR002403">
    <property type="entry name" value="Cyt_P450_E_grp-IV"/>
</dbReference>
<dbReference type="GO" id="GO:0005506">
    <property type="term" value="F:iron ion binding"/>
    <property type="evidence" value="ECO:0007669"/>
    <property type="project" value="InterPro"/>
</dbReference>
<dbReference type="SUPFAM" id="SSF48264">
    <property type="entry name" value="Cytochrome P450"/>
    <property type="match status" value="1"/>
</dbReference>
<evidence type="ECO:0000256" key="1">
    <source>
        <dbReference type="ARBA" id="ARBA00001971"/>
    </source>
</evidence>
<evidence type="ECO:0008006" key="11">
    <source>
        <dbReference type="Google" id="ProtNLM"/>
    </source>
</evidence>
<evidence type="ECO:0000256" key="6">
    <source>
        <dbReference type="ARBA" id="ARBA00023004"/>
    </source>
</evidence>
<dbReference type="PRINTS" id="PR00465">
    <property type="entry name" value="EP450IV"/>
</dbReference>
<feature type="binding site" description="axial binding residue" evidence="8">
    <location>
        <position position="482"/>
    </location>
    <ligand>
        <name>heme</name>
        <dbReference type="ChEBI" id="CHEBI:30413"/>
    </ligand>
    <ligandPart>
        <name>Fe</name>
        <dbReference type="ChEBI" id="CHEBI:18248"/>
    </ligandPart>
</feature>
<dbReference type="Gene3D" id="1.10.630.10">
    <property type="entry name" value="Cytochrome P450"/>
    <property type="match status" value="1"/>
</dbReference>
<dbReference type="Pfam" id="PF00067">
    <property type="entry name" value="p450"/>
    <property type="match status" value="1"/>
</dbReference>
<evidence type="ECO:0000256" key="3">
    <source>
        <dbReference type="ARBA" id="ARBA00022617"/>
    </source>
</evidence>
<evidence type="ECO:0000313" key="10">
    <source>
        <dbReference type="Proteomes" id="UP000678393"/>
    </source>
</evidence>
<keyword evidence="5" id="KW-0560">Oxidoreductase</keyword>
<evidence type="ECO:0000256" key="4">
    <source>
        <dbReference type="ARBA" id="ARBA00022723"/>
    </source>
</evidence>
<dbReference type="InterPro" id="IPR036396">
    <property type="entry name" value="Cyt_P450_sf"/>
</dbReference>
<gene>
    <name evidence="9" type="ORF">CUNI_LOCUS6167</name>
</gene>
<organism evidence="9 10">
    <name type="scientific">Candidula unifasciata</name>
    <dbReference type="NCBI Taxonomy" id="100452"/>
    <lineage>
        <taxon>Eukaryota</taxon>
        <taxon>Metazoa</taxon>
        <taxon>Spiralia</taxon>
        <taxon>Lophotrochozoa</taxon>
        <taxon>Mollusca</taxon>
        <taxon>Gastropoda</taxon>
        <taxon>Heterobranchia</taxon>
        <taxon>Euthyneura</taxon>
        <taxon>Panpulmonata</taxon>
        <taxon>Eupulmonata</taxon>
        <taxon>Stylommatophora</taxon>
        <taxon>Helicina</taxon>
        <taxon>Helicoidea</taxon>
        <taxon>Geomitridae</taxon>
        <taxon>Candidula</taxon>
    </lineage>
</organism>
<protein>
    <recommendedName>
        <fullName evidence="11">Cytochrome P450</fullName>
    </recommendedName>
</protein>
<keyword evidence="6 8" id="KW-0408">Iron</keyword>
<comment type="caution">
    <text evidence="9">The sequence shown here is derived from an EMBL/GenBank/DDBJ whole genome shotgun (WGS) entry which is preliminary data.</text>
</comment>
<dbReference type="PANTHER" id="PTHR24279">
    <property type="entry name" value="CYTOCHROME P450"/>
    <property type="match status" value="1"/>
</dbReference>
<evidence type="ECO:0000313" key="9">
    <source>
        <dbReference type="EMBL" id="CAG5120609.1"/>
    </source>
</evidence>
<name>A0A8S3YV04_9EUPU</name>